<accession>A0A1T5JIC9</accession>
<name>A0A1T5JIC9_9MICO</name>
<protein>
    <submittedName>
        <fullName evidence="2">ThiF family protein</fullName>
    </submittedName>
</protein>
<gene>
    <name evidence="2" type="ORF">SAMN04324258_1420</name>
</gene>
<dbReference type="OrthoDB" id="4426339at2"/>
<dbReference type="Gene3D" id="3.40.50.720">
    <property type="entry name" value="NAD(P)-binding Rossmann-like Domain"/>
    <property type="match status" value="1"/>
</dbReference>
<dbReference type="SUPFAM" id="SSF69572">
    <property type="entry name" value="Activating enzymes of the ubiquitin-like proteins"/>
    <property type="match status" value="1"/>
</dbReference>
<dbReference type="Pfam" id="PF00899">
    <property type="entry name" value="ThiF"/>
    <property type="match status" value="1"/>
</dbReference>
<organism evidence="2 3">
    <name type="scientific">Krasilnikoviella flava</name>
    <dbReference type="NCBI Taxonomy" id="526729"/>
    <lineage>
        <taxon>Bacteria</taxon>
        <taxon>Bacillati</taxon>
        <taxon>Actinomycetota</taxon>
        <taxon>Actinomycetes</taxon>
        <taxon>Micrococcales</taxon>
        <taxon>Promicromonosporaceae</taxon>
        <taxon>Krasilnikoviella</taxon>
    </lineage>
</organism>
<keyword evidence="3" id="KW-1185">Reference proteome</keyword>
<dbReference type="EMBL" id="FUZQ01000002">
    <property type="protein sequence ID" value="SKC51145.1"/>
    <property type="molecule type" value="Genomic_DNA"/>
</dbReference>
<reference evidence="2 3" key="1">
    <citation type="submission" date="2017-02" db="EMBL/GenBank/DDBJ databases">
        <authorList>
            <person name="Peterson S.W."/>
        </authorList>
    </citation>
    <scope>NUCLEOTIDE SEQUENCE [LARGE SCALE GENOMIC DNA]</scope>
    <source>
        <strain evidence="2 3">DSM 21481</strain>
    </source>
</reference>
<sequence>MADADSPAAGTGSLLILRPATPVLDHGDGEVQVGTDPRWSLVLSGLADHEARWLRDVGARRHRSLDRSARHWGVNPDRREQIVRALADGGFLVRPAEDGGPDLPGGDTGWSSDSAVLGALRPDGAGAATLSRRGAQVVGLHGLGRIGAALAGLLADAGVGGLVLDDRDPVQVGDLGLGGYGPDDVGRPREQATAERLRHAHPRLRVGSELGVVGRGPTGLPDVVVVVESHAARPERYERLLGAAVPHLPVVVREADVVVGPLVLPGRSACVGCCDRHAADADRGWPFVVADLARRPLADVAHETTLAATSAALAAGQVLAQLDGARPTTVGRRLEVALPEAVPRVRDVAPHPGCGCTRLPA</sequence>
<proteinExistence type="predicted"/>
<evidence type="ECO:0000313" key="3">
    <source>
        <dbReference type="Proteomes" id="UP000189777"/>
    </source>
</evidence>
<dbReference type="GO" id="GO:0008641">
    <property type="term" value="F:ubiquitin-like modifier activating enzyme activity"/>
    <property type="evidence" value="ECO:0007669"/>
    <property type="project" value="InterPro"/>
</dbReference>
<dbReference type="STRING" id="526729.SAMN04324258_1420"/>
<dbReference type="Proteomes" id="UP000189777">
    <property type="component" value="Unassembled WGS sequence"/>
</dbReference>
<dbReference type="RefSeq" id="WP_079572818.1">
    <property type="nucleotide sequence ID" value="NZ_FUZQ01000002.1"/>
</dbReference>
<dbReference type="AlphaFoldDB" id="A0A1T5JIC9"/>
<evidence type="ECO:0000259" key="1">
    <source>
        <dbReference type="Pfam" id="PF00899"/>
    </source>
</evidence>
<feature type="domain" description="THIF-type NAD/FAD binding fold" evidence="1">
    <location>
        <begin position="137"/>
        <end position="206"/>
    </location>
</feature>
<evidence type="ECO:0000313" key="2">
    <source>
        <dbReference type="EMBL" id="SKC51145.1"/>
    </source>
</evidence>
<dbReference type="InterPro" id="IPR035985">
    <property type="entry name" value="Ubiquitin-activating_enz"/>
</dbReference>
<dbReference type="InterPro" id="IPR000594">
    <property type="entry name" value="ThiF_NAD_FAD-bd"/>
</dbReference>